<keyword evidence="6" id="KW-0408">Iron</keyword>
<sequence>MFPDEMSLIVPDALDIATCDRLIANFNDRLDEGGLVQGQAASHIRRSQIGWFNEEQEPVVMRQIVDLVATANRTCFDFGLTDFAENAQIARYEGDQRGHYDWHSDIGASDVARRRKLTMVIQLSDPTDYDGGLLQMNPAGHIVDAPMARGTAILFPSFVLHRVAPTIAGTRFSLTCWVHGQPFR</sequence>
<evidence type="ECO:0000256" key="3">
    <source>
        <dbReference type="ARBA" id="ARBA00022896"/>
    </source>
</evidence>
<evidence type="ECO:0000256" key="6">
    <source>
        <dbReference type="ARBA" id="ARBA00023004"/>
    </source>
</evidence>
<dbReference type="SUPFAM" id="SSF51197">
    <property type="entry name" value="Clavaminate synthase-like"/>
    <property type="match status" value="1"/>
</dbReference>
<dbReference type="GO" id="GO:0071456">
    <property type="term" value="P:cellular response to hypoxia"/>
    <property type="evidence" value="ECO:0007669"/>
    <property type="project" value="TreeGrafter"/>
</dbReference>
<gene>
    <name evidence="8" type="ORF">TMES_06730</name>
</gene>
<dbReference type="Gene3D" id="2.60.120.620">
    <property type="entry name" value="q2cbj1_9rhob like domain"/>
    <property type="match status" value="1"/>
</dbReference>
<dbReference type="InterPro" id="IPR005123">
    <property type="entry name" value="Oxoglu/Fe-dep_dioxygenase_dom"/>
</dbReference>
<evidence type="ECO:0000259" key="7">
    <source>
        <dbReference type="PROSITE" id="PS51471"/>
    </source>
</evidence>
<dbReference type="RefSeq" id="WP_085580715.1">
    <property type="nucleotide sequence ID" value="NZ_JFKA01000002.1"/>
</dbReference>
<evidence type="ECO:0000313" key="9">
    <source>
        <dbReference type="Proteomes" id="UP000193391"/>
    </source>
</evidence>
<keyword evidence="3" id="KW-0847">Vitamin C</keyword>
<dbReference type="InterPro" id="IPR051559">
    <property type="entry name" value="HIF_prolyl_hydroxylases"/>
</dbReference>
<proteinExistence type="predicted"/>
<dbReference type="PANTHER" id="PTHR12907">
    <property type="entry name" value="EGL NINE HOMOLOG-RELATED"/>
    <property type="match status" value="1"/>
</dbReference>
<evidence type="ECO:0000256" key="4">
    <source>
        <dbReference type="ARBA" id="ARBA00022964"/>
    </source>
</evidence>
<comment type="cofactor">
    <cofactor evidence="1">
        <name>L-ascorbate</name>
        <dbReference type="ChEBI" id="CHEBI:38290"/>
    </cofactor>
</comment>
<dbReference type="InterPro" id="IPR006620">
    <property type="entry name" value="Pro_4_hyd_alph"/>
</dbReference>
<dbReference type="SMART" id="SM00702">
    <property type="entry name" value="P4Hc"/>
    <property type="match status" value="1"/>
</dbReference>
<dbReference type="GO" id="GO:0008198">
    <property type="term" value="F:ferrous iron binding"/>
    <property type="evidence" value="ECO:0007669"/>
    <property type="project" value="TreeGrafter"/>
</dbReference>
<dbReference type="STRING" id="1293891.TMES_06730"/>
<feature type="domain" description="Fe2OG dioxygenase" evidence="7">
    <location>
        <begin position="83"/>
        <end position="180"/>
    </location>
</feature>
<keyword evidence="2" id="KW-0479">Metal-binding</keyword>
<evidence type="ECO:0000256" key="2">
    <source>
        <dbReference type="ARBA" id="ARBA00022723"/>
    </source>
</evidence>
<comment type="caution">
    <text evidence="8">The sequence shown here is derived from an EMBL/GenBank/DDBJ whole genome shotgun (WGS) entry which is preliminary data.</text>
</comment>
<dbReference type="PROSITE" id="PS51471">
    <property type="entry name" value="FE2OG_OXY"/>
    <property type="match status" value="1"/>
</dbReference>
<protein>
    <submittedName>
        <fullName evidence="8">Oxidoreductase</fullName>
    </submittedName>
</protein>
<dbReference type="PANTHER" id="PTHR12907:SF26">
    <property type="entry name" value="HIF PROLYL HYDROXYLASE, ISOFORM C"/>
    <property type="match status" value="1"/>
</dbReference>
<evidence type="ECO:0000256" key="1">
    <source>
        <dbReference type="ARBA" id="ARBA00001961"/>
    </source>
</evidence>
<dbReference type="AlphaFoldDB" id="A0A1Y2L2U8"/>
<keyword evidence="9" id="KW-1185">Reference proteome</keyword>
<organism evidence="8 9">
    <name type="scientific">Thalassospira mesophila</name>
    <dbReference type="NCBI Taxonomy" id="1293891"/>
    <lineage>
        <taxon>Bacteria</taxon>
        <taxon>Pseudomonadati</taxon>
        <taxon>Pseudomonadota</taxon>
        <taxon>Alphaproteobacteria</taxon>
        <taxon>Rhodospirillales</taxon>
        <taxon>Thalassospiraceae</taxon>
        <taxon>Thalassospira</taxon>
    </lineage>
</organism>
<keyword evidence="4" id="KW-0223">Dioxygenase</keyword>
<dbReference type="GO" id="GO:0031543">
    <property type="term" value="F:peptidyl-proline dioxygenase activity"/>
    <property type="evidence" value="ECO:0007669"/>
    <property type="project" value="TreeGrafter"/>
</dbReference>
<dbReference type="GO" id="GO:0031418">
    <property type="term" value="F:L-ascorbic acid binding"/>
    <property type="evidence" value="ECO:0007669"/>
    <property type="project" value="UniProtKB-KW"/>
</dbReference>
<reference evidence="8 9" key="1">
    <citation type="submission" date="2014-03" db="EMBL/GenBank/DDBJ databases">
        <title>The draft genome sequence of Thalassospira mesophila JCM 18969.</title>
        <authorList>
            <person name="Lai Q."/>
            <person name="Shao Z."/>
        </authorList>
    </citation>
    <scope>NUCLEOTIDE SEQUENCE [LARGE SCALE GENOMIC DNA]</scope>
    <source>
        <strain evidence="8 9">JCM 18969</strain>
    </source>
</reference>
<dbReference type="Pfam" id="PF13640">
    <property type="entry name" value="2OG-FeII_Oxy_3"/>
    <property type="match status" value="1"/>
</dbReference>
<keyword evidence="5" id="KW-0560">Oxidoreductase</keyword>
<dbReference type="EMBL" id="JFKA01000002">
    <property type="protein sequence ID" value="OSQ39665.1"/>
    <property type="molecule type" value="Genomic_DNA"/>
</dbReference>
<dbReference type="InterPro" id="IPR044862">
    <property type="entry name" value="Pro_4_hyd_alph_FE2OG_OXY"/>
</dbReference>
<accession>A0A1Y2L2U8</accession>
<dbReference type="OrthoDB" id="9812472at2"/>
<name>A0A1Y2L2U8_9PROT</name>
<evidence type="ECO:0000313" key="8">
    <source>
        <dbReference type="EMBL" id="OSQ39665.1"/>
    </source>
</evidence>
<dbReference type="Proteomes" id="UP000193391">
    <property type="component" value="Unassembled WGS sequence"/>
</dbReference>
<evidence type="ECO:0000256" key="5">
    <source>
        <dbReference type="ARBA" id="ARBA00023002"/>
    </source>
</evidence>